<keyword evidence="4 6" id="KW-0964">Secreted</keyword>
<evidence type="ECO:0000313" key="7">
    <source>
        <dbReference type="EMBL" id="AES76718.1"/>
    </source>
</evidence>
<evidence type="ECO:0000313" key="9">
    <source>
        <dbReference type="Proteomes" id="UP000002051"/>
    </source>
</evidence>
<evidence type="ECO:0000256" key="3">
    <source>
        <dbReference type="ARBA" id="ARBA00022471"/>
    </source>
</evidence>
<dbReference type="EnsemblPlants" id="AES76718">
    <property type="protein sequence ID" value="AES76718"/>
    <property type="gene ID" value="MTR_6g086100"/>
</dbReference>
<evidence type="ECO:0000256" key="5">
    <source>
        <dbReference type="ARBA" id="ARBA00022729"/>
    </source>
</evidence>
<reference evidence="7 9" key="1">
    <citation type="journal article" date="2011" name="Nature">
        <title>The Medicago genome provides insight into the evolution of rhizobial symbioses.</title>
        <authorList>
            <person name="Young N.D."/>
            <person name="Debelle F."/>
            <person name="Oldroyd G.E."/>
            <person name="Geurts R."/>
            <person name="Cannon S.B."/>
            <person name="Udvardi M.K."/>
            <person name="Benedito V.A."/>
            <person name="Mayer K.F."/>
            <person name="Gouzy J."/>
            <person name="Schoof H."/>
            <person name="Van de Peer Y."/>
            <person name="Proost S."/>
            <person name="Cook D.R."/>
            <person name="Meyers B.C."/>
            <person name="Spannagl M."/>
            <person name="Cheung F."/>
            <person name="De Mita S."/>
            <person name="Krishnakumar V."/>
            <person name="Gundlach H."/>
            <person name="Zhou S."/>
            <person name="Mudge J."/>
            <person name="Bharti A.K."/>
            <person name="Murray J.D."/>
            <person name="Naoumkina M.A."/>
            <person name="Rosen B."/>
            <person name="Silverstein K.A."/>
            <person name="Tang H."/>
            <person name="Rombauts S."/>
            <person name="Zhao P.X."/>
            <person name="Zhou P."/>
            <person name="Barbe V."/>
            <person name="Bardou P."/>
            <person name="Bechner M."/>
            <person name="Bellec A."/>
            <person name="Berger A."/>
            <person name="Berges H."/>
            <person name="Bidwell S."/>
            <person name="Bisseling T."/>
            <person name="Choisne N."/>
            <person name="Couloux A."/>
            <person name="Denny R."/>
            <person name="Deshpande S."/>
            <person name="Dai X."/>
            <person name="Doyle J.J."/>
            <person name="Dudez A.M."/>
            <person name="Farmer A.D."/>
            <person name="Fouteau S."/>
            <person name="Franken C."/>
            <person name="Gibelin C."/>
            <person name="Gish J."/>
            <person name="Goldstein S."/>
            <person name="Gonzalez A.J."/>
            <person name="Green P.J."/>
            <person name="Hallab A."/>
            <person name="Hartog M."/>
            <person name="Hua A."/>
            <person name="Humphray S.J."/>
            <person name="Jeong D.H."/>
            <person name="Jing Y."/>
            <person name="Jocker A."/>
            <person name="Kenton S.M."/>
            <person name="Kim D.J."/>
            <person name="Klee K."/>
            <person name="Lai H."/>
            <person name="Lang C."/>
            <person name="Lin S."/>
            <person name="Macmil S.L."/>
            <person name="Magdelenat G."/>
            <person name="Matthews L."/>
            <person name="McCorrison J."/>
            <person name="Monaghan E.L."/>
            <person name="Mun J.H."/>
            <person name="Najar F.Z."/>
            <person name="Nicholson C."/>
            <person name="Noirot C."/>
            <person name="O'Bleness M."/>
            <person name="Paule C.R."/>
            <person name="Poulain J."/>
            <person name="Prion F."/>
            <person name="Qin B."/>
            <person name="Qu C."/>
            <person name="Retzel E.F."/>
            <person name="Riddle C."/>
            <person name="Sallet E."/>
            <person name="Samain S."/>
            <person name="Samson N."/>
            <person name="Sanders I."/>
            <person name="Saurat O."/>
            <person name="Scarpelli C."/>
            <person name="Schiex T."/>
            <person name="Segurens B."/>
            <person name="Severin A.J."/>
            <person name="Sherrier D.J."/>
            <person name="Shi R."/>
            <person name="Sims S."/>
            <person name="Singer S.R."/>
            <person name="Sinharoy S."/>
            <person name="Sterck L."/>
            <person name="Viollet A."/>
            <person name="Wang B.B."/>
            <person name="Wang K."/>
            <person name="Wang M."/>
            <person name="Wang X."/>
            <person name="Warfsmann J."/>
            <person name="Weissenbach J."/>
            <person name="White D.D."/>
            <person name="White J.D."/>
            <person name="Wiley G.B."/>
            <person name="Wincker P."/>
            <person name="Xing Y."/>
            <person name="Yang L."/>
            <person name="Yao Z."/>
            <person name="Ying F."/>
            <person name="Zhai J."/>
            <person name="Zhou L."/>
            <person name="Zuber A."/>
            <person name="Denarie J."/>
            <person name="Dixon R.A."/>
            <person name="May G.D."/>
            <person name="Schwartz D.C."/>
            <person name="Rogers J."/>
            <person name="Quetier F."/>
            <person name="Town C.D."/>
            <person name="Roe B.A."/>
        </authorList>
    </citation>
    <scope>NUCLEOTIDE SEQUENCE [LARGE SCALE GENOMIC DNA]</scope>
    <source>
        <strain evidence="7">A17</strain>
        <strain evidence="8 9">cv. Jemalong A17</strain>
    </source>
</reference>
<keyword evidence="3 6" id="KW-0713">Self-incompatibility</keyword>
<keyword evidence="5" id="KW-0732">Signal</keyword>
<dbReference type="PANTHER" id="PTHR31232:SF43">
    <property type="entry name" value="S-PROTEIN HOMOLOG 29-RELATED"/>
    <property type="match status" value="1"/>
</dbReference>
<dbReference type="OMA" id="CHFVWEN"/>
<proteinExistence type="inferred from homology"/>
<protein>
    <recommendedName>
        <fullName evidence="6">S-protein homolog</fullName>
    </recommendedName>
</protein>
<dbReference type="PANTHER" id="PTHR31232">
    <property type="match status" value="1"/>
</dbReference>
<gene>
    <name evidence="7" type="ordered locus">MTR_6g086100</name>
</gene>
<dbReference type="EMBL" id="CM001222">
    <property type="protein sequence ID" value="AES76718.1"/>
    <property type="molecule type" value="Genomic_DNA"/>
</dbReference>
<dbReference type="Proteomes" id="UP000002051">
    <property type="component" value="Chromosome 6"/>
</dbReference>
<comment type="similarity">
    <text evidence="2 6">Belongs to the plant self-incompatibility (S1) protein family.</text>
</comment>
<dbReference type="eggNOG" id="ENOG502ST9X">
    <property type="taxonomic scope" value="Eukaryota"/>
</dbReference>
<dbReference type="PaxDb" id="3880-AES76718"/>
<reference evidence="7 9" key="2">
    <citation type="journal article" date="2014" name="BMC Genomics">
        <title>An improved genome release (version Mt4.0) for the model legume Medicago truncatula.</title>
        <authorList>
            <person name="Tang H."/>
            <person name="Krishnakumar V."/>
            <person name="Bidwell S."/>
            <person name="Rosen B."/>
            <person name="Chan A."/>
            <person name="Zhou S."/>
            <person name="Gentzbittel L."/>
            <person name="Childs K.L."/>
            <person name="Yandell M."/>
            <person name="Gundlach H."/>
            <person name="Mayer K.F."/>
            <person name="Schwartz D.C."/>
            <person name="Town C.D."/>
        </authorList>
    </citation>
    <scope>GENOME REANNOTATION</scope>
    <source>
        <strain evidence="8 9">cv. Jemalong A17</strain>
    </source>
</reference>
<dbReference type="GO" id="GO:0060320">
    <property type="term" value="P:rejection of self pollen"/>
    <property type="evidence" value="ECO:0007669"/>
    <property type="project" value="UniProtKB-KW"/>
</dbReference>
<comment type="subcellular location">
    <subcellularLocation>
        <location evidence="1 6">Secreted</location>
    </subcellularLocation>
</comment>
<evidence type="ECO:0000256" key="4">
    <source>
        <dbReference type="ARBA" id="ARBA00022525"/>
    </source>
</evidence>
<name>G7KNG4_MEDTR</name>
<dbReference type="Pfam" id="PF05938">
    <property type="entry name" value="Self-incomp_S1"/>
    <property type="match status" value="1"/>
</dbReference>
<sequence>MGFSRVRQFFFGGKVTVTMINNVVLGATPANITLHCKSKDEDLGFHTLEFLGNYMFSFKPTLIPWQTTLFFCSFAWSGSPYLHYFNIYDNKRDDCKTCNWKIYENMTCKYLTERRSFNACWPWNSVKLMDAYNTSKI</sequence>
<keyword evidence="9" id="KW-1185">Reference proteome</keyword>
<evidence type="ECO:0000313" key="8">
    <source>
        <dbReference type="EnsemblPlants" id="AES76718"/>
    </source>
</evidence>
<organism evidence="7 9">
    <name type="scientific">Medicago truncatula</name>
    <name type="common">Barrel medic</name>
    <name type="synonym">Medicago tribuloides</name>
    <dbReference type="NCBI Taxonomy" id="3880"/>
    <lineage>
        <taxon>Eukaryota</taxon>
        <taxon>Viridiplantae</taxon>
        <taxon>Streptophyta</taxon>
        <taxon>Embryophyta</taxon>
        <taxon>Tracheophyta</taxon>
        <taxon>Spermatophyta</taxon>
        <taxon>Magnoliopsida</taxon>
        <taxon>eudicotyledons</taxon>
        <taxon>Gunneridae</taxon>
        <taxon>Pentapetalae</taxon>
        <taxon>rosids</taxon>
        <taxon>fabids</taxon>
        <taxon>Fabales</taxon>
        <taxon>Fabaceae</taxon>
        <taxon>Papilionoideae</taxon>
        <taxon>50 kb inversion clade</taxon>
        <taxon>NPAAA clade</taxon>
        <taxon>Hologalegina</taxon>
        <taxon>IRL clade</taxon>
        <taxon>Trifolieae</taxon>
        <taxon>Medicago</taxon>
    </lineage>
</organism>
<dbReference type="InterPro" id="IPR010264">
    <property type="entry name" value="Self-incomp_S1"/>
</dbReference>
<evidence type="ECO:0000256" key="2">
    <source>
        <dbReference type="ARBA" id="ARBA00005581"/>
    </source>
</evidence>
<evidence type="ECO:0000256" key="6">
    <source>
        <dbReference type="RuleBase" id="RU367044"/>
    </source>
</evidence>
<reference evidence="8" key="3">
    <citation type="submission" date="2015-04" db="UniProtKB">
        <authorList>
            <consortium name="EnsemblPlants"/>
        </authorList>
    </citation>
    <scope>IDENTIFICATION</scope>
    <source>
        <strain evidence="8">cv. Jemalong A17</strain>
    </source>
</reference>
<dbReference type="GO" id="GO:0005576">
    <property type="term" value="C:extracellular region"/>
    <property type="evidence" value="ECO:0007669"/>
    <property type="project" value="UniProtKB-SubCell"/>
</dbReference>
<evidence type="ECO:0000256" key="1">
    <source>
        <dbReference type="ARBA" id="ARBA00004613"/>
    </source>
</evidence>
<accession>G7KNG4</accession>
<dbReference type="AlphaFoldDB" id="G7KNG4"/>
<dbReference type="HOGENOM" id="CLU_125658_0_1_1"/>